<protein>
    <submittedName>
        <fullName evidence="1">Uncharacterized protein</fullName>
    </submittedName>
</protein>
<accession>A0ABU2B698</accession>
<dbReference type="EMBL" id="JAVDYF010000001">
    <property type="protein sequence ID" value="MDR7354130.1"/>
    <property type="molecule type" value="Genomic_DNA"/>
</dbReference>
<organism evidence="1 2">
    <name type="scientific">Corynebacterium felinum</name>
    <dbReference type="NCBI Taxonomy" id="131318"/>
    <lineage>
        <taxon>Bacteria</taxon>
        <taxon>Bacillati</taxon>
        <taxon>Actinomycetota</taxon>
        <taxon>Actinomycetes</taxon>
        <taxon>Mycobacteriales</taxon>
        <taxon>Corynebacteriaceae</taxon>
        <taxon>Corynebacterium</taxon>
    </lineage>
</organism>
<reference evidence="1 2" key="1">
    <citation type="submission" date="2023-07" db="EMBL/GenBank/DDBJ databases">
        <title>Sequencing the genomes of 1000 actinobacteria strains.</title>
        <authorList>
            <person name="Klenk H.-P."/>
        </authorList>
    </citation>
    <scope>NUCLEOTIDE SEQUENCE [LARGE SCALE GENOMIC DNA]</scope>
    <source>
        <strain evidence="1 2">DSM 44508</strain>
    </source>
</reference>
<evidence type="ECO:0000313" key="1">
    <source>
        <dbReference type="EMBL" id="MDR7354130.1"/>
    </source>
</evidence>
<evidence type="ECO:0000313" key="2">
    <source>
        <dbReference type="Proteomes" id="UP001183619"/>
    </source>
</evidence>
<dbReference type="Proteomes" id="UP001183619">
    <property type="component" value="Unassembled WGS sequence"/>
</dbReference>
<sequence>MKPPFIICHFFDGSFIGGECGQRKQCIEGGGDQSRVLLKATGKYFFVQFFKI</sequence>
<proteinExistence type="predicted"/>
<keyword evidence="2" id="KW-1185">Reference proteome</keyword>
<name>A0ABU2B698_9CORY</name>
<gene>
    <name evidence="1" type="ORF">J2S37_000668</name>
</gene>
<comment type="caution">
    <text evidence="1">The sequence shown here is derived from an EMBL/GenBank/DDBJ whole genome shotgun (WGS) entry which is preliminary data.</text>
</comment>